<dbReference type="Pfam" id="PF03083">
    <property type="entry name" value="MtN3_slv"/>
    <property type="match status" value="1"/>
</dbReference>
<protein>
    <submittedName>
        <fullName evidence="1">ABC transporter permease</fullName>
    </submittedName>
</protein>
<organism evidence="1 2">
    <name type="scientific">Dialister invisus</name>
    <dbReference type="NCBI Taxonomy" id="218538"/>
    <lineage>
        <taxon>Bacteria</taxon>
        <taxon>Bacillati</taxon>
        <taxon>Bacillota</taxon>
        <taxon>Negativicutes</taxon>
        <taxon>Veillonellales</taxon>
        <taxon>Veillonellaceae</taxon>
        <taxon>Dialister</taxon>
    </lineage>
</organism>
<evidence type="ECO:0000313" key="2">
    <source>
        <dbReference type="Proteomes" id="UP000757890"/>
    </source>
</evidence>
<sequence>MNEKIVKALGSVAAVAAIVMYVSYIPQIIGNLHGNRGDYIQPLAAAINCILWVGYGLLKKERDWPIAIANFPGVIFGLMAFLTALIPF</sequence>
<dbReference type="GeneID" id="78278472"/>
<proteinExistence type="predicted"/>
<dbReference type="AlphaFoldDB" id="A0A6L6TLR8"/>
<accession>A0A6L6TLR8</accession>
<evidence type="ECO:0000313" key="1">
    <source>
        <dbReference type="EMBL" id="MBF1130268.1"/>
    </source>
</evidence>
<dbReference type="GO" id="GO:0016020">
    <property type="term" value="C:membrane"/>
    <property type="evidence" value="ECO:0007669"/>
    <property type="project" value="InterPro"/>
</dbReference>
<dbReference type="Gene3D" id="1.20.1280.290">
    <property type="match status" value="1"/>
</dbReference>
<dbReference type="Proteomes" id="UP000757890">
    <property type="component" value="Unassembled WGS sequence"/>
</dbReference>
<dbReference type="InterPro" id="IPR004316">
    <property type="entry name" value="SWEET_rpt"/>
</dbReference>
<reference evidence="1" key="1">
    <citation type="submission" date="2020-04" db="EMBL/GenBank/DDBJ databases">
        <title>Deep metagenomics examines the oral microbiome during advanced dental caries in children, revealing novel taxa and co-occurrences with host molecules.</title>
        <authorList>
            <person name="Baker J.L."/>
            <person name="Morton J.T."/>
            <person name="Dinis M."/>
            <person name="Alvarez R."/>
            <person name="Tran N.C."/>
            <person name="Knight R."/>
            <person name="Edlund A."/>
        </authorList>
    </citation>
    <scope>NUCLEOTIDE SEQUENCE</scope>
    <source>
        <strain evidence="1">JCVI_32_bin.14</strain>
    </source>
</reference>
<dbReference type="EMBL" id="JABZMK010000149">
    <property type="protein sequence ID" value="MBF1130268.1"/>
    <property type="molecule type" value="Genomic_DNA"/>
</dbReference>
<comment type="caution">
    <text evidence="1">The sequence shown here is derived from an EMBL/GenBank/DDBJ whole genome shotgun (WGS) entry which is preliminary data.</text>
</comment>
<gene>
    <name evidence="1" type="ORF">HXL70_09575</name>
</gene>
<name>A0A6L6TLR8_9FIRM</name>
<dbReference type="RefSeq" id="WP_007070952.1">
    <property type="nucleotide sequence ID" value="NZ_CAJPSS010000076.1"/>
</dbReference>